<evidence type="ECO:0000256" key="6">
    <source>
        <dbReference type="ARBA" id="ARBA00023054"/>
    </source>
</evidence>
<dbReference type="PANTHER" id="PTHR47969">
    <property type="entry name" value="CHROMOSOME-ASSOCIATED KINESIN KIF4A-RELATED"/>
    <property type="match status" value="1"/>
</dbReference>
<evidence type="ECO:0000256" key="8">
    <source>
        <dbReference type="ARBA" id="ARBA00023212"/>
    </source>
</evidence>
<dbReference type="Gene3D" id="3.40.850.10">
    <property type="entry name" value="Kinesin motor domain"/>
    <property type="match status" value="2"/>
</dbReference>
<feature type="compositionally biased region" description="Basic and acidic residues" evidence="13">
    <location>
        <begin position="970"/>
        <end position="985"/>
    </location>
</feature>
<dbReference type="VEuPathDB" id="VectorBase:ASTE006657"/>
<comment type="subcellular location">
    <subcellularLocation>
        <location evidence="1">Cytoplasm</location>
        <location evidence="1">Cytoskeleton</location>
    </subcellularLocation>
</comment>
<organism evidence="15 16">
    <name type="scientific">Anopheles stephensi</name>
    <name type="common">Indo-Pakistan malaria mosquito</name>
    <dbReference type="NCBI Taxonomy" id="30069"/>
    <lineage>
        <taxon>Eukaryota</taxon>
        <taxon>Metazoa</taxon>
        <taxon>Ecdysozoa</taxon>
        <taxon>Arthropoda</taxon>
        <taxon>Hexapoda</taxon>
        <taxon>Insecta</taxon>
        <taxon>Pterygota</taxon>
        <taxon>Neoptera</taxon>
        <taxon>Endopterygota</taxon>
        <taxon>Diptera</taxon>
        <taxon>Nematocera</taxon>
        <taxon>Culicoidea</taxon>
        <taxon>Culicidae</taxon>
        <taxon>Anophelinae</taxon>
        <taxon>Anopheles</taxon>
    </lineage>
</organism>
<dbReference type="InterPro" id="IPR019821">
    <property type="entry name" value="Kinesin_motor_CS"/>
</dbReference>
<feature type="compositionally biased region" description="Basic and acidic residues" evidence="13">
    <location>
        <begin position="421"/>
        <end position="436"/>
    </location>
</feature>
<dbReference type="SUPFAM" id="SSF52540">
    <property type="entry name" value="P-loop containing nucleoside triphosphate hydrolases"/>
    <property type="match status" value="2"/>
</dbReference>
<feature type="binding site" evidence="11">
    <location>
        <begin position="130"/>
        <end position="137"/>
    </location>
    <ligand>
        <name>ATP</name>
        <dbReference type="ChEBI" id="CHEBI:30616"/>
    </ligand>
</feature>
<keyword evidence="2" id="KW-0963">Cytoplasm</keyword>
<reference evidence="15" key="2">
    <citation type="submission" date="2020-05" db="UniProtKB">
        <authorList>
            <consortium name="EnsemblMetazoa"/>
        </authorList>
    </citation>
    <scope>IDENTIFICATION</scope>
    <source>
        <strain evidence="15">Indian</strain>
    </source>
</reference>
<feature type="compositionally biased region" description="Basic residues" evidence="13">
    <location>
        <begin position="406"/>
        <end position="420"/>
    </location>
</feature>
<evidence type="ECO:0000256" key="2">
    <source>
        <dbReference type="ARBA" id="ARBA00022490"/>
    </source>
</evidence>
<accession>A0A182YE74</accession>
<keyword evidence="8" id="KW-0206">Cytoskeleton</keyword>
<keyword evidence="4 11" id="KW-0547">Nucleotide-binding</keyword>
<feature type="region of interest" description="Disordered" evidence="13">
    <location>
        <begin position="1282"/>
        <end position="1318"/>
    </location>
</feature>
<feature type="compositionally biased region" description="Basic residues" evidence="13">
    <location>
        <begin position="955"/>
        <end position="969"/>
    </location>
</feature>
<feature type="domain" description="Kinesin motor" evidence="14">
    <location>
        <begin position="671"/>
        <end position="918"/>
    </location>
</feature>
<feature type="region of interest" description="Disordered" evidence="13">
    <location>
        <begin position="1365"/>
        <end position="1393"/>
    </location>
</feature>
<evidence type="ECO:0000256" key="9">
    <source>
        <dbReference type="ARBA" id="ARBA00060187"/>
    </source>
</evidence>
<dbReference type="InterPro" id="IPR027417">
    <property type="entry name" value="P-loop_NTPase"/>
</dbReference>
<dbReference type="GO" id="GO:0005524">
    <property type="term" value="F:ATP binding"/>
    <property type="evidence" value="ECO:0007669"/>
    <property type="project" value="UniProtKB-UniRule"/>
</dbReference>
<feature type="coiled-coil region" evidence="12">
    <location>
        <begin position="551"/>
        <end position="589"/>
    </location>
</feature>
<dbReference type="GO" id="GO:0008017">
    <property type="term" value="F:microtubule binding"/>
    <property type="evidence" value="ECO:0007669"/>
    <property type="project" value="InterPro"/>
</dbReference>
<comment type="function">
    <text evidence="9">Plus-end directed microtubule motor that may be used for anterograde axonal transport and could conceivably move cargos in fly neurons different than those moved by kinesin heavy chain or other plus-end directed motors.</text>
</comment>
<feature type="domain" description="Kinesin motor" evidence="14">
    <location>
        <begin position="43"/>
        <end position="369"/>
    </location>
</feature>
<feature type="coiled-coil region" evidence="12">
    <location>
        <begin position="1100"/>
        <end position="1138"/>
    </location>
</feature>
<keyword evidence="16" id="KW-1185">Reference proteome</keyword>
<evidence type="ECO:0000313" key="15">
    <source>
        <dbReference type="EnsemblMetazoa" id="ASTEI06760-PA"/>
    </source>
</evidence>
<dbReference type="InterPro" id="IPR001752">
    <property type="entry name" value="Kinesin_motor_dom"/>
</dbReference>
<evidence type="ECO:0000256" key="5">
    <source>
        <dbReference type="ARBA" id="ARBA00022840"/>
    </source>
</evidence>
<dbReference type="FunFam" id="3.40.850.10:FF:000029">
    <property type="entry name" value="Kinesin-like protein KIF17"/>
    <property type="match status" value="1"/>
</dbReference>
<feature type="binding site" evidence="11">
    <location>
        <begin position="679"/>
        <end position="686"/>
    </location>
    <ligand>
        <name>ATP</name>
        <dbReference type="ChEBI" id="CHEBI:30616"/>
    </ligand>
</feature>
<dbReference type="SMART" id="SM00129">
    <property type="entry name" value="KISc"/>
    <property type="match status" value="2"/>
</dbReference>
<evidence type="ECO:0000256" key="12">
    <source>
        <dbReference type="SAM" id="Coils"/>
    </source>
</evidence>
<dbReference type="GO" id="GO:0003777">
    <property type="term" value="F:microtubule motor activity"/>
    <property type="evidence" value="ECO:0007669"/>
    <property type="project" value="InterPro"/>
</dbReference>
<evidence type="ECO:0000256" key="4">
    <source>
        <dbReference type="ARBA" id="ARBA00022741"/>
    </source>
</evidence>
<evidence type="ECO:0000256" key="10">
    <source>
        <dbReference type="ARBA" id="ARBA00072803"/>
    </source>
</evidence>
<reference evidence="16" key="1">
    <citation type="journal article" date="2014" name="Genome Biol.">
        <title>Genome analysis of a major urban malaria vector mosquito, Anopheles stephensi.</title>
        <authorList>
            <person name="Jiang X."/>
            <person name="Peery A."/>
            <person name="Hall A.B."/>
            <person name="Sharma A."/>
            <person name="Chen X.G."/>
            <person name="Waterhouse R.M."/>
            <person name="Komissarov A."/>
            <person name="Riehle M.M."/>
            <person name="Shouche Y."/>
            <person name="Sharakhova M.V."/>
            <person name="Lawson D."/>
            <person name="Pakpour N."/>
            <person name="Arensburger P."/>
            <person name="Davidson V.L."/>
            <person name="Eiglmeier K."/>
            <person name="Emrich S."/>
            <person name="George P."/>
            <person name="Kennedy R.C."/>
            <person name="Mane S.P."/>
            <person name="Maslen G."/>
            <person name="Oringanje C."/>
            <person name="Qi Y."/>
            <person name="Settlage R."/>
            <person name="Tojo M."/>
            <person name="Tubio J.M."/>
            <person name="Unger M.F."/>
            <person name="Wang B."/>
            <person name="Vernick K.D."/>
            <person name="Ribeiro J.M."/>
            <person name="James A.A."/>
            <person name="Michel K."/>
            <person name="Riehle M.A."/>
            <person name="Luckhart S."/>
            <person name="Sharakhov I.V."/>
            <person name="Tu Z."/>
        </authorList>
    </citation>
    <scope>NUCLEOTIDE SEQUENCE [LARGE SCALE GENOMIC DNA]</scope>
    <source>
        <strain evidence="16">Indian</strain>
    </source>
</reference>
<name>A0A182YE74_ANOST</name>
<feature type="compositionally biased region" description="Acidic residues" evidence="13">
    <location>
        <begin position="437"/>
        <end position="454"/>
    </location>
</feature>
<dbReference type="Pfam" id="PF00225">
    <property type="entry name" value="Kinesin"/>
    <property type="match status" value="2"/>
</dbReference>
<dbReference type="Proteomes" id="UP000076408">
    <property type="component" value="Unassembled WGS sequence"/>
</dbReference>
<dbReference type="STRING" id="30069.A0A182YE74"/>
<comment type="similarity">
    <text evidence="11">Belongs to the TRAFAC class myosin-kinesin ATPase superfamily. Kinesin family.</text>
</comment>
<evidence type="ECO:0000256" key="11">
    <source>
        <dbReference type="PROSITE-ProRule" id="PRU00283"/>
    </source>
</evidence>
<dbReference type="OMA" id="GHINRAQ"/>
<proteinExistence type="inferred from homology"/>
<feature type="compositionally biased region" description="Low complexity" evidence="13">
    <location>
        <begin position="1287"/>
        <end position="1304"/>
    </location>
</feature>
<dbReference type="PROSITE" id="PS50067">
    <property type="entry name" value="KINESIN_MOTOR_2"/>
    <property type="match status" value="2"/>
</dbReference>
<keyword evidence="5 11" id="KW-0067">ATP-binding</keyword>
<feature type="compositionally biased region" description="Acidic residues" evidence="13">
    <location>
        <begin position="986"/>
        <end position="1003"/>
    </location>
</feature>
<feature type="region of interest" description="Disordered" evidence="13">
    <location>
        <begin position="401"/>
        <end position="455"/>
    </location>
</feature>
<dbReference type="GO" id="GO:0007018">
    <property type="term" value="P:microtubule-based movement"/>
    <property type="evidence" value="ECO:0007669"/>
    <property type="project" value="InterPro"/>
</dbReference>
<sequence>MNISTAQQTYKKMWKMKQLLHNGNLFIEPSAVHRWASNTKNECVQVVVRCRPLNNKEQTGNFQKVVDVYPSRGVIEILNCNEASRENKKMFTYDAVYDCLSTQQTIYDEVVRPLVSSVMEGFNGCVFAYGQTGTGKTHTMEGIKNDPEQKGIIPRAFEQIWGHINRAQNMNFLVAVSYLEIYMEELRDLLKPNATCSLELRERDGGIVVPNLHSVLCKSVDDMLNVMHQGNKNRTVGFTNMNEHSSRSHAIFLIKIEMCEAGSTLVKVGKLNLIDLAGSERQSKTGATAERLKEASKINRALSSLGNVISALAEKSPHVPYRDSKLTRLLQDSLGGNSKTIMIANIGPSEFNYNETLTTLRYAHRAKTIENKPVKNEDPQDTKLREYQNEIAELRKLISERQKRERTVHREKKAKKKATRVKREPSLTQSDEKSDSEVEEEEDCEKENEQDFNELDTKAKEELMKEREATATLAAKLLELEGQLVKGGKNILDTYTERQFELEKKLSEIAERKKREIEMQQQLELQEESTMEIRETFTSLQQEVELKTRKLKKCYAKCMALKQELQDTRDEHNRDRRELEMTQNELIKELKRLLLIIDNFVPAEVKSRLYTQAKYDDEAEEWFLNGSMMLNNHQMLTRPVADPSRRRPMSEYALQMIKTKSSDAVRYKVRFNGCVFAYGQTGTGKTHTMEGIKNDPEQKGIIPRAFEQIWGHINRAQNMNFLVAVSYLEIYMEELRDLLKPNATCSLELRERDGGIVVPNLHSVLCKSVDDMLNVMHQGNKNRTVGFTNMNEHSSRSHAIFLIKIEMCEAGSTLVKVGKLNLIDLAGSERQSKTGATAERLKEASKINRALSSLGNVISALAEKSPHVPYRDSKLTRLLQDSLGGNSKTIMIANIGPSEFNYNETLTTLRYAHRAKTIENKPVKNEDPQDTKLREYQNEIAELRKLISERQKRERTVHREKKAKKKATRVKREPSLTQSDEKSDSEVEEEEDCEKENEQDFNELDTKAKEELMKEREATATLAAKLLELEGQLVKGGKNILDTYTERQFELEKKLSEIAERKKREIEMQQQLELQEESTMEIRETFTSLQQEVELKTRKLKKCYAKCMALKQELQDTRDEHNRDRRELEMTQNELIKELKRLLLIIDNFVPAEVKSRLYTQAKYDDEAEEWFLNGSMMLNNHQMLTRPVADPSRRRPMSEYALQMIKTKSSDAVRYKGENILDYELDMPLRTTYEYSNPKVSASLQAVLAEAMQTEDDIDITDQSNYASMMKMRLDQITKRNVQEHAASASTSSAMNSGTTNGSTGSGPAGVPVPSSSGVTGIGMVGASSGASRARSSVYSRGKSAAPAFGAHSAAPVKKVSSSALMSSSHGGTGGGAGAGNMFPKARGLIPK</sequence>
<evidence type="ECO:0000256" key="3">
    <source>
        <dbReference type="ARBA" id="ARBA00022701"/>
    </source>
</evidence>
<dbReference type="InterPro" id="IPR036961">
    <property type="entry name" value="Kinesin_motor_dom_sf"/>
</dbReference>
<dbReference type="VEuPathDB" id="VectorBase:ASTEI20_042887"/>
<evidence type="ECO:0000256" key="7">
    <source>
        <dbReference type="ARBA" id="ARBA00023175"/>
    </source>
</evidence>
<dbReference type="InterPro" id="IPR027640">
    <property type="entry name" value="Kinesin-like_fam"/>
</dbReference>
<feature type="region of interest" description="Disordered" evidence="13">
    <location>
        <begin position="950"/>
        <end position="1004"/>
    </location>
</feature>
<dbReference type="PROSITE" id="PS00411">
    <property type="entry name" value="KINESIN_MOTOR_1"/>
    <property type="match status" value="2"/>
</dbReference>
<evidence type="ECO:0000259" key="14">
    <source>
        <dbReference type="PROSITE" id="PS50067"/>
    </source>
</evidence>
<dbReference type="PANTHER" id="PTHR47969:SF21">
    <property type="entry name" value="KINESIN-LIKE PROTEIN"/>
    <property type="match status" value="1"/>
</dbReference>
<evidence type="ECO:0000256" key="1">
    <source>
        <dbReference type="ARBA" id="ARBA00004245"/>
    </source>
</evidence>
<dbReference type="PRINTS" id="PR00380">
    <property type="entry name" value="KINESINHEAVY"/>
</dbReference>
<keyword evidence="3" id="KW-0493">Microtubule</keyword>
<protein>
    <recommendedName>
        <fullName evidence="10">Kinesin-like protein Klp68D</fullName>
    </recommendedName>
</protein>
<keyword evidence="7 11" id="KW-0505">Motor protein</keyword>
<dbReference type="EnsemblMetazoa" id="ASTEI06760-RA">
    <property type="protein sequence ID" value="ASTEI06760-PA"/>
    <property type="gene ID" value="ASTEI06760"/>
</dbReference>
<keyword evidence="6 12" id="KW-0175">Coiled coil</keyword>
<evidence type="ECO:0000313" key="16">
    <source>
        <dbReference type="Proteomes" id="UP000076408"/>
    </source>
</evidence>
<evidence type="ECO:0000256" key="13">
    <source>
        <dbReference type="SAM" id="MobiDB-lite"/>
    </source>
</evidence>
<dbReference type="GO" id="GO:0005874">
    <property type="term" value="C:microtubule"/>
    <property type="evidence" value="ECO:0007669"/>
    <property type="project" value="UniProtKB-KW"/>
</dbReference>
<dbReference type="VEuPathDB" id="VectorBase:ASTEI06760"/>